<dbReference type="Proteomes" id="UP001344447">
    <property type="component" value="Unassembled WGS sequence"/>
</dbReference>
<keyword evidence="1" id="KW-0479">Metal-binding</keyword>
<accession>A0AAN7Z0N0</accession>
<gene>
    <name evidence="5" type="ORF">RB653_009441</name>
</gene>
<name>A0AAN7Z0N0_9MYCE</name>
<feature type="region of interest" description="Disordered" evidence="3">
    <location>
        <begin position="1"/>
        <end position="27"/>
    </location>
</feature>
<dbReference type="SUPFAM" id="SSF49562">
    <property type="entry name" value="C2 domain (Calcium/lipid-binding domain, CaLB)"/>
    <property type="match status" value="1"/>
</dbReference>
<evidence type="ECO:0000256" key="2">
    <source>
        <dbReference type="ARBA" id="ARBA00022837"/>
    </source>
</evidence>
<dbReference type="EMBL" id="JAVFKY010000003">
    <property type="protein sequence ID" value="KAK5579755.1"/>
    <property type="molecule type" value="Genomic_DNA"/>
</dbReference>
<dbReference type="PROSITE" id="PS50004">
    <property type="entry name" value="C2"/>
    <property type="match status" value="1"/>
</dbReference>
<feature type="compositionally biased region" description="Polar residues" evidence="3">
    <location>
        <begin position="1"/>
        <end position="12"/>
    </location>
</feature>
<dbReference type="InterPro" id="IPR035892">
    <property type="entry name" value="C2_domain_sf"/>
</dbReference>
<reference evidence="5 6" key="1">
    <citation type="submission" date="2023-11" db="EMBL/GenBank/DDBJ databases">
        <title>Dfirmibasis_genome.</title>
        <authorList>
            <person name="Edelbroek B."/>
            <person name="Kjellin J."/>
            <person name="Jerlstrom-Hultqvist J."/>
            <person name="Soderbom F."/>
        </authorList>
    </citation>
    <scope>NUCLEOTIDE SEQUENCE [LARGE SCALE GENOMIC DNA]</scope>
    <source>
        <strain evidence="5 6">TNS-C-14</strain>
    </source>
</reference>
<dbReference type="SMART" id="SM00239">
    <property type="entry name" value="C2"/>
    <property type="match status" value="1"/>
</dbReference>
<dbReference type="PANTHER" id="PTHR45911:SF4">
    <property type="entry name" value="MULTIPLE C2 AND TRANSMEMBRANE DOMAIN-CONTAINING PROTEIN"/>
    <property type="match status" value="1"/>
</dbReference>
<sequence length="232" mass="26611">MSSLKLQVNRPLTPTPTPAPTPAPKVSLKKSCYLGRSGPYHDELPPGRTRAEVEEAKKSGICLEDITIFKIKISRGIINKPTDLNGLSDGYCKIFKSYRDEFGDQIRIKLFKTQVCKKTLTPEWNYEGIFSIFESCQNLRLELWDKDLIKNNYIGCKSIYHKDIEMGEPLETDLQLSYKKKTEKIVGSVVISVEKLEVNEENKQKCQNGINVYDRLHIKPRKIKVPSNFQNE</sequence>
<evidence type="ECO:0000259" key="4">
    <source>
        <dbReference type="PROSITE" id="PS50004"/>
    </source>
</evidence>
<evidence type="ECO:0000313" key="6">
    <source>
        <dbReference type="Proteomes" id="UP001344447"/>
    </source>
</evidence>
<dbReference type="GO" id="GO:0016020">
    <property type="term" value="C:membrane"/>
    <property type="evidence" value="ECO:0007669"/>
    <property type="project" value="TreeGrafter"/>
</dbReference>
<feature type="compositionally biased region" description="Pro residues" evidence="3">
    <location>
        <begin position="13"/>
        <end position="23"/>
    </location>
</feature>
<dbReference type="CDD" id="cd00030">
    <property type="entry name" value="C2"/>
    <property type="match status" value="1"/>
</dbReference>
<evidence type="ECO:0000256" key="1">
    <source>
        <dbReference type="ARBA" id="ARBA00022723"/>
    </source>
</evidence>
<keyword evidence="2" id="KW-0106">Calcium</keyword>
<dbReference type="Pfam" id="PF00168">
    <property type="entry name" value="C2"/>
    <property type="match status" value="1"/>
</dbReference>
<proteinExistence type="predicted"/>
<comment type="caution">
    <text evidence="5">The sequence shown here is derived from an EMBL/GenBank/DDBJ whole genome shotgun (WGS) entry which is preliminary data.</text>
</comment>
<evidence type="ECO:0000256" key="3">
    <source>
        <dbReference type="SAM" id="MobiDB-lite"/>
    </source>
</evidence>
<organism evidence="5 6">
    <name type="scientific">Dictyostelium firmibasis</name>
    <dbReference type="NCBI Taxonomy" id="79012"/>
    <lineage>
        <taxon>Eukaryota</taxon>
        <taxon>Amoebozoa</taxon>
        <taxon>Evosea</taxon>
        <taxon>Eumycetozoa</taxon>
        <taxon>Dictyostelia</taxon>
        <taxon>Dictyosteliales</taxon>
        <taxon>Dictyosteliaceae</taxon>
        <taxon>Dictyostelium</taxon>
    </lineage>
</organism>
<protein>
    <recommendedName>
        <fullName evidence="4">C2 domain-containing protein</fullName>
    </recommendedName>
</protein>
<feature type="domain" description="C2" evidence="4">
    <location>
        <begin position="45"/>
        <end position="174"/>
    </location>
</feature>
<dbReference type="AlphaFoldDB" id="A0AAN7Z0N0"/>
<dbReference type="PANTHER" id="PTHR45911">
    <property type="entry name" value="C2 DOMAIN-CONTAINING PROTEIN"/>
    <property type="match status" value="1"/>
</dbReference>
<dbReference type="Gene3D" id="2.60.40.150">
    <property type="entry name" value="C2 domain"/>
    <property type="match status" value="1"/>
</dbReference>
<evidence type="ECO:0000313" key="5">
    <source>
        <dbReference type="EMBL" id="KAK5579755.1"/>
    </source>
</evidence>
<keyword evidence="6" id="KW-1185">Reference proteome</keyword>
<dbReference type="GO" id="GO:0005509">
    <property type="term" value="F:calcium ion binding"/>
    <property type="evidence" value="ECO:0007669"/>
    <property type="project" value="TreeGrafter"/>
</dbReference>
<dbReference type="InterPro" id="IPR000008">
    <property type="entry name" value="C2_dom"/>
</dbReference>